<dbReference type="InterPro" id="IPR018527">
    <property type="entry name" value="Rubredoxin_Fe_BS"/>
</dbReference>
<evidence type="ECO:0000256" key="4">
    <source>
        <dbReference type="ARBA" id="ARBA00022723"/>
    </source>
</evidence>
<dbReference type="SUPFAM" id="SSF57802">
    <property type="entry name" value="Rubredoxin-like"/>
    <property type="match status" value="1"/>
</dbReference>
<evidence type="ECO:0000256" key="8">
    <source>
        <dbReference type="PIRSR" id="PIRSR000071-1"/>
    </source>
</evidence>
<dbReference type="InterPro" id="IPR024922">
    <property type="entry name" value="Rubredoxin"/>
</dbReference>
<dbReference type="GO" id="GO:0005506">
    <property type="term" value="F:iron ion binding"/>
    <property type="evidence" value="ECO:0007669"/>
    <property type="project" value="InterPro"/>
</dbReference>
<evidence type="ECO:0000313" key="10">
    <source>
        <dbReference type="EMBL" id="KCZ73047.1"/>
    </source>
</evidence>
<evidence type="ECO:0000256" key="6">
    <source>
        <dbReference type="ARBA" id="ARBA00023004"/>
    </source>
</evidence>
<comment type="similarity">
    <text evidence="2 7">Belongs to the rubredoxin family.</text>
</comment>
<dbReference type="PIRSF" id="PIRSF000071">
    <property type="entry name" value="Rubredoxin"/>
    <property type="match status" value="1"/>
</dbReference>
<comment type="caution">
    <text evidence="10">The sequence shown here is derived from an EMBL/GenBank/DDBJ whole genome shotgun (WGS) entry which is preliminary data.</text>
</comment>
<keyword evidence="6 7" id="KW-0408">Iron</keyword>
<comment type="function">
    <text evidence="1 7">Rubredoxin is a small nonheme, iron protein lacking acid-labile sulfide. Its single Fe, chelated to 4 Cys, functions as an electron acceptor and may also stabilize the conformation of the molecule.</text>
</comment>
<dbReference type="AlphaFoldDB" id="A0A062V6W9"/>
<dbReference type="InterPro" id="IPR050526">
    <property type="entry name" value="Rubredoxin_ET"/>
</dbReference>
<feature type="binding site" evidence="8">
    <location>
        <position position="38"/>
    </location>
    <ligand>
        <name>Fe cation</name>
        <dbReference type="ChEBI" id="CHEBI:24875"/>
    </ligand>
</feature>
<dbReference type="InterPro" id="IPR024934">
    <property type="entry name" value="Rubredoxin-like_dom"/>
</dbReference>
<dbReference type="EMBL" id="JMIY01000001">
    <property type="protein sequence ID" value="KCZ73047.1"/>
    <property type="molecule type" value="Genomic_DNA"/>
</dbReference>
<comment type="cofactor">
    <cofactor evidence="7 8">
        <name>Fe(3+)</name>
        <dbReference type="ChEBI" id="CHEBI:29034"/>
    </cofactor>
    <text evidence="7 8">Binds 1 Fe(3+) ion per subunit.</text>
</comment>
<reference evidence="10 11" key="1">
    <citation type="journal article" date="2013" name="Nature">
        <title>Anaerobic oxidation of methane coupled to nitrate reduction in a novel archaeal lineage.</title>
        <authorList>
            <person name="Haroon M.F."/>
            <person name="Hu S."/>
            <person name="Shi Y."/>
            <person name="Imelfort M."/>
            <person name="Keller J."/>
            <person name="Hugenholtz P."/>
            <person name="Yuan Z."/>
            <person name="Tyson G.W."/>
        </authorList>
    </citation>
    <scope>NUCLEOTIDE SEQUENCE [LARGE SCALE GENOMIC DNA]</scope>
    <source>
        <strain evidence="10 11">ANME-2d</strain>
    </source>
</reference>
<dbReference type="GO" id="GO:0009055">
    <property type="term" value="F:electron transfer activity"/>
    <property type="evidence" value="ECO:0007669"/>
    <property type="project" value="InterPro"/>
</dbReference>
<proteinExistence type="inferred from homology"/>
<keyword evidence="3 7" id="KW-0813">Transport</keyword>
<dbReference type="OrthoDB" id="371635at2157"/>
<feature type="binding site" evidence="8">
    <location>
        <position position="41"/>
    </location>
    <ligand>
        <name>Fe cation</name>
        <dbReference type="ChEBI" id="CHEBI:24875"/>
    </ligand>
</feature>
<name>A0A062V6W9_9EURY</name>
<protein>
    <recommendedName>
        <fullName evidence="7">Rubredoxin</fullName>
    </recommendedName>
</protein>
<feature type="binding site" evidence="8">
    <location>
        <position position="6"/>
    </location>
    <ligand>
        <name>Fe cation</name>
        <dbReference type="ChEBI" id="CHEBI:24875"/>
    </ligand>
</feature>
<keyword evidence="11" id="KW-1185">Reference proteome</keyword>
<keyword evidence="5 7" id="KW-0249">Electron transport</keyword>
<sequence length="52" mass="5803">MAKYLCTVCNYIYDTEVGDPPQIKPGTALEDLPDDWVCPSCGVCSKDMFKKL</sequence>
<evidence type="ECO:0000256" key="3">
    <source>
        <dbReference type="ARBA" id="ARBA00022448"/>
    </source>
</evidence>
<gene>
    <name evidence="10" type="ORF">ANME2D_00106</name>
</gene>
<keyword evidence="4 7" id="KW-0479">Metal-binding</keyword>
<dbReference type="PANTHER" id="PTHR47627:SF1">
    <property type="entry name" value="RUBREDOXIN-1-RELATED"/>
    <property type="match status" value="1"/>
</dbReference>
<dbReference type="Pfam" id="PF00301">
    <property type="entry name" value="Rubredoxin"/>
    <property type="match status" value="1"/>
</dbReference>
<dbReference type="PROSITE" id="PS00202">
    <property type="entry name" value="RUBREDOXIN"/>
    <property type="match status" value="1"/>
</dbReference>
<organism evidence="10 11">
    <name type="scientific">Candidatus Methanoperedens nitratireducens</name>
    <dbReference type="NCBI Taxonomy" id="1392998"/>
    <lineage>
        <taxon>Archaea</taxon>
        <taxon>Methanobacteriati</taxon>
        <taxon>Methanobacteriota</taxon>
        <taxon>Stenosarchaea group</taxon>
        <taxon>Methanomicrobia</taxon>
        <taxon>Methanosarcinales</taxon>
        <taxon>ANME-2 cluster</taxon>
        <taxon>Candidatus Methanoperedentaceae</taxon>
        <taxon>Candidatus Methanoperedens</taxon>
    </lineage>
</organism>
<dbReference type="InterPro" id="IPR024935">
    <property type="entry name" value="Rubredoxin_dom"/>
</dbReference>
<dbReference type="RefSeq" id="WP_048088248.1">
    <property type="nucleotide sequence ID" value="NZ_JMIY01000001.1"/>
</dbReference>
<evidence type="ECO:0000256" key="7">
    <source>
        <dbReference type="PIRNR" id="PIRNR000071"/>
    </source>
</evidence>
<dbReference type="CDD" id="cd00730">
    <property type="entry name" value="rubredoxin"/>
    <property type="match status" value="1"/>
</dbReference>
<dbReference type="Proteomes" id="UP000027153">
    <property type="component" value="Unassembled WGS sequence"/>
</dbReference>
<evidence type="ECO:0000256" key="1">
    <source>
        <dbReference type="ARBA" id="ARBA00002360"/>
    </source>
</evidence>
<dbReference type="PROSITE" id="PS50903">
    <property type="entry name" value="RUBREDOXIN_LIKE"/>
    <property type="match status" value="1"/>
</dbReference>
<dbReference type="Gene3D" id="2.20.28.10">
    <property type="match status" value="1"/>
</dbReference>
<feature type="domain" description="Rubredoxin-like" evidence="9">
    <location>
        <begin position="1"/>
        <end position="52"/>
    </location>
</feature>
<dbReference type="PRINTS" id="PR00163">
    <property type="entry name" value="RUBREDOXIN"/>
</dbReference>
<dbReference type="GO" id="GO:0043448">
    <property type="term" value="P:alkane catabolic process"/>
    <property type="evidence" value="ECO:0007669"/>
    <property type="project" value="TreeGrafter"/>
</dbReference>
<feature type="binding site" evidence="8">
    <location>
        <position position="9"/>
    </location>
    <ligand>
        <name>Fe cation</name>
        <dbReference type="ChEBI" id="CHEBI:24875"/>
    </ligand>
</feature>
<dbReference type="PANTHER" id="PTHR47627">
    <property type="entry name" value="RUBREDOXIN"/>
    <property type="match status" value="1"/>
</dbReference>
<evidence type="ECO:0000259" key="9">
    <source>
        <dbReference type="PROSITE" id="PS50903"/>
    </source>
</evidence>
<evidence type="ECO:0000313" key="11">
    <source>
        <dbReference type="Proteomes" id="UP000027153"/>
    </source>
</evidence>
<evidence type="ECO:0000256" key="2">
    <source>
        <dbReference type="ARBA" id="ARBA00005337"/>
    </source>
</evidence>
<evidence type="ECO:0000256" key="5">
    <source>
        <dbReference type="ARBA" id="ARBA00022982"/>
    </source>
</evidence>
<accession>A0A062V6W9</accession>